<evidence type="ECO:0000256" key="1">
    <source>
        <dbReference type="SAM" id="MobiDB-lite"/>
    </source>
</evidence>
<gene>
    <name evidence="3" type="ORF">E9228_001566</name>
</gene>
<feature type="chain" id="PRO_5045224565" evidence="2">
    <location>
        <begin position="21"/>
        <end position="137"/>
    </location>
</feature>
<dbReference type="Proteomes" id="UP001318300">
    <property type="component" value="Unassembled WGS sequence"/>
</dbReference>
<reference evidence="3 4" key="1">
    <citation type="submission" date="2020-03" db="EMBL/GenBank/DDBJ databases">
        <title>Above-ground endophytic microbial communities from plants in different locations in the United States.</title>
        <authorList>
            <person name="Frank C."/>
        </authorList>
    </citation>
    <scope>NUCLEOTIDE SEQUENCE [LARGE SCALE GENOMIC DNA]</scope>
    <source>
        <strain evidence="3 4">WW7</strain>
    </source>
</reference>
<feature type="region of interest" description="Disordered" evidence="1">
    <location>
        <begin position="114"/>
        <end position="137"/>
    </location>
</feature>
<protein>
    <submittedName>
        <fullName evidence="3">Uncharacterized protein (DUF2345 family)</fullName>
    </submittedName>
</protein>
<evidence type="ECO:0000313" key="4">
    <source>
        <dbReference type="Proteomes" id="UP001318300"/>
    </source>
</evidence>
<accession>A0ABX0T603</accession>
<feature type="signal peptide" evidence="2">
    <location>
        <begin position="1"/>
        <end position="20"/>
    </location>
</feature>
<feature type="region of interest" description="Disordered" evidence="1">
    <location>
        <begin position="22"/>
        <end position="49"/>
    </location>
</feature>
<dbReference type="EMBL" id="JAAOYO010000002">
    <property type="protein sequence ID" value="NII40930.1"/>
    <property type="molecule type" value="Genomic_DNA"/>
</dbReference>
<dbReference type="Pfam" id="PF11259">
    <property type="entry name" value="DUF3060"/>
    <property type="match status" value="1"/>
</dbReference>
<organism evidence="3 4">
    <name type="scientific">Curtobacterium salicis</name>
    <dbReference type="NCBI Taxonomy" id="1779862"/>
    <lineage>
        <taxon>Bacteria</taxon>
        <taxon>Bacillati</taxon>
        <taxon>Actinomycetota</taxon>
        <taxon>Actinomycetes</taxon>
        <taxon>Micrococcales</taxon>
        <taxon>Microbacteriaceae</taxon>
        <taxon>Curtobacterium</taxon>
    </lineage>
</organism>
<dbReference type="PROSITE" id="PS51257">
    <property type="entry name" value="PROKAR_LIPOPROTEIN"/>
    <property type="match status" value="1"/>
</dbReference>
<feature type="compositionally biased region" description="Basic and acidic residues" evidence="1">
    <location>
        <begin position="118"/>
        <end position="127"/>
    </location>
</feature>
<dbReference type="RefSeq" id="WP_166779992.1">
    <property type="nucleotide sequence ID" value="NZ_JAAOYO010000002.1"/>
</dbReference>
<name>A0ABX0T603_9MICO</name>
<comment type="caution">
    <text evidence="3">The sequence shown here is derived from an EMBL/GenBank/DDBJ whole genome shotgun (WGS) entry which is preliminary data.</text>
</comment>
<keyword evidence="4" id="KW-1185">Reference proteome</keyword>
<sequence length="137" mass="13756">MRSRTIAAVIAVGVSATLLAGCSSTSPKPEPTATKSIAAPDGQTPAPYENACDGKQAVLSGDGTKHELPKGCDAVSVVSSGSTITLGATKSIVVEGSNNDITVESTDDVTLMGSNNKVHVEGDKPEVNDTGTGNTVQ</sequence>
<keyword evidence="2" id="KW-0732">Signal</keyword>
<evidence type="ECO:0000313" key="3">
    <source>
        <dbReference type="EMBL" id="NII40930.1"/>
    </source>
</evidence>
<dbReference type="InterPro" id="IPR021417">
    <property type="entry name" value="DUF3060"/>
</dbReference>
<evidence type="ECO:0000256" key="2">
    <source>
        <dbReference type="SAM" id="SignalP"/>
    </source>
</evidence>
<proteinExistence type="predicted"/>